<dbReference type="InterPro" id="IPR027417">
    <property type="entry name" value="P-loop_NTPase"/>
</dbReference>
<evidence type="ECO:0000256" key="2">
    <source>
        <dbReference type="ARBA" id="ARBA00022741"/>
    </source>
</evidence>
<evidence type="ECO:0000259" key="6">
    <source>
        <dbReference type="Pfam" id="PF00350"/>
    </source>
</evidence>
<evidence type="ECO:0000256" key="5">
    <source>
        <dbReference type="ARBA" id="ARBA00023136"/>
    </source>
</evidence>
<accession>A0A4U8YQS1</accession>
<dbReference type="AlphaFoldDB" id="A0A4U8YQS1"/>
<dbReference type="EMBL" id="CAADHO010000010">
    <property type="protein sequence ID" value="VFQ46655.1"/>
    <property type="molecule type" value="Genomic_DNA"/>
</dbReference>
<keyword evidence="5" id="KW-0472">Membrane</keyword>
<reference evidence="7 8" key="1">
    <citation type="submission" date="2019-03" db="EMBL/GenBank/DDBJ databases">
        <authorList>
            <person name="Nijsse B."/>
        </authorList>
    </citation>
    <scope>NUCLEOTIDE SEQUENCE [LARGE SCALE GENOMIC DNA]</scope>
    <source>
        <strain evidence="7">Desulfoluna butyratoxydans MSL71</strain>
    </source>
</reference>
<evidence type="ECO:0000313" key="7">
    <source>
        <dbReference type="EMBL" id="VFQ46655.1"/>
    </source>
</evidence>
<dbReference type="Pfam" id="PF00350">
    <property type="entry name" value="Dynamin_N"/>
    <property type="match status" value="1"/>
</dbReference>
<evidence type="ECO:0000256" key="3">
    <source>
        <dbReference type="ARBA" id="ARBA00022801"/>
    </source>
</evidence>
<gene>
    <name evidence="7" type="ORF">MSL71_43250</name>
</gene>
<dbReference type="GO" id="GO:0005525">
    <property type="term" value="F:GTP binding"/>
    <property type="evidence" value="ECO:0007669"/>
    <property type="project" value="UniProtKB-KW"/>
</dbReference>
<keyword evidence="4" id="KW-0342">GTP-binding</keyword>
<keyword evidence="2" id="KW-0547">Nucleotide-binding</keyword>
<dbReference type="RefSeq" id="WP_180144833.1">
    <property type="nucleotide sequence ID" value="NZ_CAADHO010000010.1"/>
</dbReference>
<dbReference type="SUPFAM" id="SSF52540">
    <property type="entry name" value="P-loop containing nucleoside triphosphate hydrolases"/>
    <property type="match status" value="1"/>
</dbReference>
<keyword evidence="8" id="KW-1185">Reference proteome</keyword>
<protein>
    <submittedName>
        <fullName evidence="7">Dynamin superfamily</fullName>
    </submittedName>
</protein>
<evidence type="ECO:0000313" key="8">
    <source>
        <dbReference type="Proteomes" id="UP000507962"/>
    </source>
</evidence>
<keyword evidence="3" id="KW-0378">Hydrolase</keyword>
<dbReference type="PANTHER" id="PTHR10465:SF0">
    <property type="entry name" value="SARCALUMENIN"/>
    <property type="match status" value="1"/>
</dbReference>
<dbReference type="GO" id="GO:0008053">
    <property type="term" value="P:mitochondrial fusion"/>
    <property type="evidence" value="ECO:0007669"/>
    <property type="project" value="TreeGrafter"/>
</dbReference>
<proteinExistence type="predicted"/>
<dbReference type="InterPro" id="IPR045063">
    <property type="entry name" value="Dynamin_N"/>
</dbReference>
<dbReference type="Gene3D" id="3.40.50.300">
    <property type="entry name" value="P-loop containing nucleotide triphosphate hydrolases"/>
    <property type="match status" value="2"/>
</dbReference>
<name>A0A4U8YQS1_9BACT</name>
<evidence type="ECO:0000256" key="4">
    <source>
        <dbReference type="ARBA" id="ARBA00023134"/>
    </source>
</evidence>
<dbReference type="PANTHER" id="PTHR10465">
    <property type="entry name" value="TRANSMEMBRANE GTPASE FZO1"/>
    <property type="match status" value="1"/>
</dbReference>
<organism evidence="7 8">
    <name type="scientific">Desulfoluna butyratoxydans</name>
    <dbReference type="NCBI Taxonomy" id="231438"/>
    <lineage>
        <taxon>Bacteria</taxon>
        <taxon>Pseudomonadati</taxon>
        <taxon>Thermodesulfobacteriota</taxon>
        <taxon>Desulfobacteria</taxon>
        <taxon>Desulfobacterales</taxon>
        <taxon>Desulfolunaceae</taxon>
        <taxon>Desulfoluna</taxon>
    </lineage>
</organism>
<dbReference type="GO" id="GO:0003924">
    <property type="term" value="F:GTPase activity"/>
    <property type="evidence" value="ECO:0007669"/>
    <property type="project" value="InterPro"/>
</dbReference>
<dbReference type="GO" id="GO:0016020">
    <property type="term" value="C:membrane"/>
    <property type="evidence" value="ECO:0007669"/>
    <property type="project" value="UniProtKB-SubCell"/>
</dbReference>
<dbReference type="Proteomes" id="UP000507962">
    <property type="component" value="Unassembled WGS sequence"/>
</dbReference>
<dbReference type="InterPro" id="IPR027094">
    <property type="entry name" value="Mitofusin_fam"/>
</dbReference>
<evidence type="ECO:0000256" key="1">
    <source>
        <dbReference type="ARBA" id="ARBA00004370"/>
    </source>
</evidence>
<feature type="domain" description="Dynamin N-terminal" evidence="6">
    <location>
        <begin position="57"/>
        <end position="281"/>
    </location>
</feature>
<comment type="subcellular location">
    <subcellularLocation>
        <location evidence="1">Membrane</location>
    </subcellularLocation>
</comment>
<sequence length="744" mass="84233">MKRYKELKEEILKAGRDFRALFSKAAGAMPVADGTFDRWEKTLDGIDRQIGDESFRVAVVGPIKSGKSTFVNSLFKGDYLKRGAGVVTSIVTRIHYGETLASELTFKSWDEINREIAHAAELLPGMDLTVEETSFDLRKEGHRAALAEGLEGLSRDMLITEDARNVHTVLLSSYLKGYERMEGMIRPDAVTRRFEGDDFASHRDYSGDEVLAVYLKDVCLTIDTVSWDPSVEIADCQGSDSPNPLHLSMIQDYLVYADLLVYVISSRTGLRRADIRFLTMIREMGIAENTTFVVNCDFSEHDSVENMEAIVAKITEELSLLIPEPEVHTVSALYQLLTSLEETLSQRDRMRLEQWRLDEAFSSASVSGMEGFIKALEEKLTLQKYFIALNNHAERQMVIASGVQQWIRLNREMLTRDRDSASRLVSGLTHQQEKMTHVRTMIRSTLDGALKKVKGDLSGRVDRFFDASRGQVVTDVMTHIRQYAPDYGVYATTDEDEDAFIRAMGAVHRDFRQDMDRFLTEEISPKIIGLARELEETLMADLDKITAPYGLMINDTLGDYRQAVEELGLTLGETAPYSLPSMDMETARKVTGIRFPSVSAVLDYSLRVRAEAMVRFGAYTVINFVRNLLNKAPQDRSAICEKALADGMNRTRKEALESMGQHLRDYKEALKEGYLYKLADALADQLFERHAEGFHAYIGRLDELTRRIEETGKDKETVLDAMDAMEKDAIRLFRQVDQVKMMVA</sequence>